<keyword evidence="8 10" id="KW-0472">Membrane</keyword>
<evidence type="ECO:0000256" key="5">
    <source>
        <dbReference type="ARBA" id="ARBA00022692"/>
    </source>
</evidence>
<dbReference type="NCBIfam" id="TIGR00797">
    <property type="entry name" value="matE"/>
    <property type="match status" value="1"/>
</dbReference>
<keyword evidence="13" id="KW-1185">Reference proteome</keyword>
<keyword evidence="3" id="KW-0050">Antiport</keyword>
<feature type="transmembrane region" description="Helical" evidence="10">
    <location>
        <begin position="259"/>
        <end position="283"/>
    </location>
</feature>
<proteinExistence type="predicted"/>
<feature type="transmembrane region" description="Helical" evidence="10">
    <location>
        <begin position="166"/>
        <end position="190"/>
    </location>
</feature>
<keyword evidence="7" id="KW-0406">Ion transport</keyword>
<dbReference type="InterPro" id="IPR050222">
    <property type="entry name" value="MATE_MdtK"/>
</dbReference>
<reference evidence="12 14" key="3">
    <citation type="submission" date="2019-08" db="EMBL/GenBank/DDBJ databases">
        <authorList>
            <person name="Kuhnert P."/>
        </authorList>
    </citation>
    <scope>NUCLEOTIDE SEQUENCE [LARGE SCALE GENOMIC DNA]</scope>
    <source>
        <strain evidence="12 14">B36.5</strain>
    </source>
</reference>
<name>A0A0B7GV01_TREPH</name>
<keyword evidence="2" id="KW-0813">Transport</keyword>
<feature type="transmembrane region" description="Helical" evidence="10">
    <location>
        <begin position="361"/>
        <end position="379"/>
    </location>
</feature>
<organism evidence="11 13">
    <name type="scientific">Treponema phagedenis</name>
    <dbReference type="NCBI Taxonomy" id="162"/>
    <lineage>
        <taxon>Bacteria</taxon>
        <taxon>Pseudomonadati</taxon>
        <taxon>Spirochaetota</taxon>
        <taxon>Spirochaetia</taxon>
        <taxon>Spirochaetales</taxon>
        <taxon>Treponemataceae</taxon>
        <taxon>Treponema</taxon>
    </lineage>
</organism>
<feature type="transmembrane region" description="Helical" evidence="10">
    <location>
        <begin position="320"/>
        <end position="341"/>
    </location>
</feature>
<evidence type="ECO:0000256" key="1">
    <source>
        <dbReference type="ARBA" id="ARBA00004651"/>
    </source>
</evidence>
<evidence type="ECO:0000256" key="6">
    <source>
        <dbReference type="ARBA" id="ARBA00022989"/>
    </source>
</evidence>
<evidence type="ECO:0000256" key="2">
    <source>
        <dbReference type="ARBA" id="ARBA00022448"/>
    </source>
</evidence>
<evidence type="ECO:0000313" key="11">
    <source>
        <dbReference type="EMBL" id="CEM62328.1"/>
    </source>
</evidence>
<dbReference type="EMBL" id="CP042817">
    <property type="protein sequence ID" value="QEJ99189.1"/>
    <property type="molecule type" value="Genomic_DNA"/>
</dbReference>
<dbReference type="OrthoDB" id="9806302at2"/>
<dbReference type="GO" id="GO:0042910">
    <property type="term" value="F:xenobiotic transmembrane transporter activity"/>
    <property type="evidence" value="ECO:0007669"/>
    <property type="project" value="InterPro"/>
</dbReference>
<dbReference type="GO" id="GO:0005886">
    <property type="term" value="C:plasma membrane"/>
    <property type="evidence" value="ECO:0007669"/>
    <property type="project" value="UniProtKB-SubCell"/>
</dbReference>
<dbReference type="Proteomes" id="UP000042527">
    <property type="component" value="Unassembled WGS sequence"/>
</dbReference>
<dbReference type="EMBL" id="CDNC01000023">
    <property type="protein sequence ID" value="CEM62328.1"/>
    <property type="molecule type" value="Genomic_DNA"/>
</dbReference>
<feature type="transmembrane region" description="Helical" evidence="10">
    <location>
        <begin position="289"/>
        <end position="308"/>
    </location>
</feature>
<dbReference type="AlphaFoldDB" id="A0A0B7GV01"/>
<sequence length="453" mass="50117">MEQVKENKMGIAPVLPLIVKMSLPAMFSMLIQSLYNVVDSIFVARYNSKALTAVSLAFPIQIFVLALSVGTAIGLNSLISRRLGEKRQEEANLAATHGVYLGLINSAIFALIGIFGVRHFIASFTDDPYISENATVYLQIVCICSFAVFLQINFEKILQATGNMIYPMLFQLTGAITNIILDPIMIFGLLGCPEMGVAGAALATVIGQFFALVFASYILWKKDHEVHISMKKYKWSFAVAKEIYTVGFPAIIMQSIASLLITMLNGILIALSEAAVAVLGVYFKLQSFVYMPVFGLMQGIMPIFGYNFGAKKRQRMMTTLRYGLIIAVIITAIGMLLFWVMPQQLLSMFSATEEMLKIGVPALRIISLSFMLAAIGITLSSLFQAIGIGRYSLYISIMRQLVIILPLAYIFSKLFSIDVVWAAFPIAELAAAFMSIVMFKKVYNKMIRNITLM</sequence>
<feature type="transmembrane region" description="Helical" evidence="10">
    <location>
        <begin position="134"/>
        <end position="154"/>
    </location>
</feature>
<dbReference type="GeneID" id="57752192"/>
<evidence type="ECO:0000256" key="3">
    <source>
        <dbReference type="ARBA" id="ARBA00022449"/>
    </source>
</evidence>
<evidence type="ECO:0000256" key="9">
    <source>
        <dbReference type="ARBA" id="ARBA00031636"/>
    </source>
</evidence>
<evidence type="ECO:0000256" key="7">
    <source>
        <dbReference type="ARBA" id="ARBA00023065"/>
    </source>
</evidence>
<evidence type="ECO:0000313" key="12">
    <source>
        <dbReference type="EMBL" id="QEJ99189.1"/>
    </source>
</evidence>
<feature type="transmembrane region" description="Helical" evidence="10">
    <location>
        <begin position="99"/>
        <end position="122"/>
    </location>
</feature>
<gene>
    <name evidence="12" type="ORF">FUT82_15135</name>
    <name evidence="11" type="ORF">TPHV1_30223</name>
</gene>
<reference evidence="13" key="2">
    <citation type="submission" date="2015-01" db="EMBL/GenBank/DDBJ databases">
        <authorList>
            <person name="Manzoor Shahid"/>
            <person name="Zubair Saima"/>
        </authorList>
    </citation>
    <scope>NUCLEOTIDE SEQUENCE [LARGE SCALE GENOMIC DNA]</scope>
    <source>
        <strain evidence="13">V1</strain>
    </source>
</reference>
<feature type="transmembrane region" description="Helical" evidence="10">
    <location>
        <begin position="12"/>
        <end position="35"/>
    </location>
</feature>
<keyword evidence="6 10" id="KW-1133">Transmembrane helix</keyword>
<dbReference type="InterPro" id="IPR048279">
    <property type="entry name" value="MdtK-like"/>
</dbReference>
<evidence type="ECO:0000256" key="4">
    <source>
        <dbReference type="ARBA" id="ARBA00022475"/>
    </source>
</evidence>
<dbReference type="InterPro" id="IPR002528">
    <property type="entry name" value="MATE_fam"/>
</dbReference>
<evidence type="ECO:0000313" key="14">
    <source>
        <dbReference type="Proteomes" id="UP000323594"/>
    </source>
</evidence>
<protein>
    <recommendedName>
        <fullName evidence="9">Multidrug-efflux transporter</fullName>
    </recommendedName>
</protein>
<comment type="subcellular location">
    <subcellularLocation>
        <location evidence="1">Cell membrane</location>
        <topology evidence="1">Multi-pass membrane protein</topology>
    </subcellularLocation>
</comment>
<dbReference type="PIRSF" id="PIRSF006603">
    <property type="entry name" value="DinF"/>
    <property type="match status" value="1"/>
</dbReference>
<evidence type="ECO:0000256" key="10">
    <source>
        <dbReference type="SAM" id="Phobius"/>
    </source>
</evidence>
<dbReference type="RefSeq" id="WP_024752093.1">
    <property type="nucleotide sequence ID" value="NZ_CDNC01000023.1"/>
</dbReference>
<reference evidence="11" key="1">
    <citation type="submission" date="2015-01" db="EMBL/GenBank/DDBJ databases">
        <authorList>
            <person name="Xiang T."/>
            <person name="Song Y."/>
            <person name="Huang L."/>
            <person name="Wang B."/>
            <person name="Wu P."/>
        </authorList>
    </citation>
    <scope>NUCLEOTIDE SEQUENCE [LARGE SCALE GENOMIC DNA]</scope>
    <source>
        <strain evidence="11">V1</strain>
    </source>
</reference>
<dbReference type="CDD" id="cd13144">
    <property type="entry name" value="MATE_like_4"/>
    <property type="match status" value="1"/>
</dbReference>
<feature type="transmembrane region" description="Helical" evidence="10">
    <location>
        <begin position="196"/>
        <end position="220"/>
    </location>
</feature>
<keyword evidence="5 10" id="KW-0812">Transmembrane</keyword>
<dbReference type="PANTHER" id="PTHR43298">
    <property type="entry name" value="MULTIDRUG RESISTANCE PROTEIN NORM-RELATED"/>
    <property type="match status" value="1"/>
</dbReference>
<dbReference type="GO" id="GO:0015297">
    <property type="term" value="F:antiporter activity"/>
    <property type="evidence" value="ECO:0007669"/>
    <property type="project" value="UniProtKB-KW"/>
</dbReference>
<evidence type="ECO:0000256" key="8">
    <source>
        <dbReference type="ARBA" id="ARBA00023136"/>
    </source>
</evidence>
<feature type="transmembrane region" description="Helical" evidence="10">
    <location>
        <begin position="55"/>
        <end position="79"/>
    </location>
</feature>
<keyword evidence="4" id="KW-1003">Cell membrane</keyword>
<feature type="transmembrane region" description="Helical" evidence="10">
    <location>
        <begin position="391"/>
        <end position="411"/>
    </location>
</feature>
<dbReference type="GO" id="GO:0006811">
    <property type="term" value="P:monoatomic ion transport"/>
    <property type="evidence" value="ECO:0007669"/>
    <property type="project" value="UniProtKB-KW"/>
</dbReference>
<dbReference type="Pfam" id="PF01554">
    <property type="entry name" value="MatE"/>
    <property type="match status" value="2"/>
</dbReference>
<feature type="transmembrane region" description="Helical" evidence="10">
    <location>
        <begin position="417"/>
        <end position="439"/>
    </location>
</feature>
<accession>A0A0B7GV01</accession>
<dbReference type="PANTHER" id="PTHR43298:SF2">
    <property type="entry name" value="FMN_FAD EXPORTER YEEO-RELATED"/>
    <property type="match status" value="1"/>
</dbReference>
<evidence type="ECO:0000313" key="13">
    <source>
        <dbReference type="Proteomes" id="UP000042527"/>
    </source>
</evidence>
<dbReference type="Proteomes" id="UP000323594">
    <property type="component" value="Chromosome"/>
</dbReference>